<accession>A0A2I2G609</accession>
<feature type="compositionally biased region" description="Basic and acidic residues" evidence="1">
    <location>
        <begin position="27"/>
        <end position="40"/>
    </location>
</feature>
<dbReference type="Proteomes" id="UP000234275">
    <property type="component" value="Unassembled WGS sequence"/>
</dbReference>
<dbReference type="AlphaFoldDB" id="A0A2I2G609"/>
<organism evidence="2 3">
    <name type="scientific">Aspergillus steynii IBT 23096</name>
    <dbReference type="NCBI Taxonomy" id="1392250"/>
    <lineage>
        <taxon>Eukaryota</taxon>
        <taxon>Fungi</taxon>
        <taxon>Dikarya</taxon>
        <taxon>Ascomycota</taxon>
        <taxon>Pezizomycotina</taxon>
        <taxon>Eurotiomycetes</taxon>
        <taxon>Eurotiomycetidae</taxon>
        <taxon>Eurotiales</taxon>
        <taxon>Aspergillaceae</taxon>
        <taxon>Aspergillus</taxon>
        <taxon>Aspergillus subgen. Circumdati</taxon>
    </lineage>
</organism>
<feature type="compositionally biased region" description="Basic and acidic residues" evidence="1">
    <location>
        <begin position="1"/>
        <end position="18"/>
    </location>
</feature>
<evidence type="ECO:0000313" key="2">
    <source>
        <dbReference type="EMBL" id="PLB48326.1"/>
    </source>
</evidence>
<gene>
    <name evidence="2" type="ORF">P170DRAFT_210254</name>
</gene>
<name>A0A2I2G609_9EURO</name>
<proteinExistence type="predicted"/>
<evidence type="ECO:0000313" key="3">
    <source>
        <dbReference type="Proteomes" id="UP000234275"/>
    </source>
</evidence>
<comment type="caution">
    <text evidence="2">The sequence shown here is derived from an EMBL/GenBank/DDBJ whole genome shotgun (WGS) entry which is preliminary data.</text>
</comment>
<dbReference type="VEuPathDB" id="FungiDB:P170DRAFT_210254"/>
<dbReference type="RefSeq" id="XP_024703628.1">
    <property type="nucleotide sequence ID" value="XM_024842810.1"/>
</dbReference>
<keyword evidence="3" id="KW-1185">Reference proteome</keyword>
<evidence type="ECO:0000256" key="1">
    <source>
        <dbReference type="SAM" id="MobiDB-lite"/>
    </source>
</evidence>
<dbReference type="GeneID" id="36550509"/>
<reference evidence="2 3" key="1">
    <citation type="submission" date="2016-12" db="EMBL/GenBank/DDBJ databases">
        <title>The genomes of Aspergillus section Nigri reveals drivers in fungal speciation.</title>
        <authorList>
            <consortium name="DOE Joint Genome Institute"/>
            <person name="Vesth T.C."/>
            <person name="Nybo J."/>
            <person name="Theobald S."/>
            <person name="Brandl J."/>
            <person name="Frisvad J.C."/>
            <person name="Nielsen K.F."/>
            <person name="Lyhne E.K."/>
            <person name="Kogle M.E."/>
            <person name="Kuo A."/>
            <person name="Riley R."/>
            <person name="Clum A."/>
            <person name="Nolan M."/>
            <person name="Lipzen A."/>
            <person name="Salamov A."/>
            <person name="Henrissat B."/>
            <person name="Wiebenga A."/>
            <person name="De Vries R.P."/>
            <person name="Grigoriev I.V."/>
            <person name="Mortensen U.H."/>
            <person name="Andersen M.R."/>
            <person name="Baker S.E."/>
        </authorList>
    </citation>
    <scope>NUCLEOTIDE SEQUENCE [LARGE SCALE GENOMIC DNA]</scope>
    <source>
        <strain evidence="2 3">IBT 23096</strain>
    </source>
</reference>
<protein>
    <submittedName>
        <fullName evidence="2">Uncharacterized protein</fullName>
    </submittedName>
</protein>
<feature type="region of interest" description="Disordered" evidence="1">
    <location>
        <begin position="1"/>
        <end position="44"/>
    </location>
</feature>
<dbReference type="EMBL" id="MSFO01000005">
    <property type="protein sequence ID" value="PLB48326.1"/>
    <property type="molecule type" value="Genomic_DNA"/>
</dbReference>
<sequence length="90" mass="10481">MSEAGKKEQDKGMRDKMQDKKKKKKEKVKEKGKEKGDRYSKIMATMPPNQTQCALCRQNIKHSFIYFLRLLLPRNSNESRVDAGSAFWSV</sequence>